<gene>
    <name evidence="1" type="ORF">H2198_006282</name>
</gene>
<proteinExistence type="predicted"/>
<protein>
    <submittedName>
        <fullName evidence="1">Uncharacterized protein</fullName>
    </submittedName>
</protein>
<comment type="caution">
    <text evidence="1">The sequence shown here is derived from an EMBL/GenBank/DDBJ whole genome shotgun (WGS) entry which is preliminary data.</text>
</comment>
<organism evidence="1 2">
    <name type="scientific">Neophaeococcomyces mojaviensis</name>
    <dbReference type="NCBI Taxonomy" id="3383035"/>
    <lineage>
        <taxon>Eukaryota</taxon>
        <taxon>Fungi</taxon>
        <taxon>Dikarya</taxon>
        <taxon>Ascomycota</taxon>
        <taxon>Pezizomycotina</taxon>
        <taxon>Eurotiomycetes</taxon>
        <taxon>Chaetothyriomycetidae</taxon>
        <taxon>Chaetothyriales</taxon>
        <taxon>Chaetothyriales incertae sedis</taxon>
        <taxon>Neophaeococcomyces</taxon>
    </lineage>
</organism>
<reference evidence="1" key="1">
    <citation type="submission" date="2022-10" db="EMBL/GenBank/DDBJ databases">
        <title>Culturing micro-colonial fungi from biological soil crusts in the Mojave desert and describing Neophaeococcomyces mojavensis, and introducing the new genera and species Taxawa tesnikishii.</title>
        <authorList>
            <person name="Kurbessoian T."/>
            <person name="Stajich J.E."/>
        </authorList>
    </citation>
    <scope>NUCLEOTIDE SEQUENCE</scope>
    <source>
        <strain evidence="1">JES_112</strain>
    </source>
</reference>
<evidence type="ECO:0000313" key="2">
    <source>
        <dbReference type="Proteomes" id="UP001172386"/>
    </source>
</evidence>
<keyword evidence="2" id="KW-1185">Reference proteome</keyword>
<sequence>MHIGTIAGRSVKRHLTNGSPTDNSPWDGRFFDLSGHASERWQELSGPWEEFGPFPRAFDYFGDGSFYLIDAPGHMPGNLAAVANIKYGDDQTAWVILASDCCHSRKLLMGEEEIASFDGPGGKMCLHEDVDSAKETIARIRTAEVEYGMHVAMAHDDDWMCAATNEVLLSLLLEKGRDDFLGRVREGKAP</sequence>
<dbReference type="Proteomes" id="UP001172386">
    <property type="component" value="Unassembled WGS sequence"/>
</dbReference>
<name>A0ACC3A381_9EURO</name>
<evidence type="ECO:0000313" key="1">
    <source>
        <dbReference type="EMBL" id="KAJ9654692.1"/>
    </source>
</evidence>
<dbReference type="EMBL" id="JAPDRQ010000114">
    <property type="protein sequence ID" value="KAJ9654692.1"/>
    <property type="molecule type" value="Genomic_DNA"/>
</dbReference>
<accession>A0ACC3A381</accession>